<dbReference type="EMBL" id="MU150260">
    <property type="protein sequence ID" value="KAF9463624.1"/>
    <property type="molecule type" value="Genomic_DNA"/>
</dbReference>
<dbReference type="GO" id="GO:0008270">
    <property type="term" value="F:zinc ion binding"/>
    <property type="evidence" value="ECO:0007669"/>
    <property type="project" value="UniProtKB-KW"/>
</dbReference>
<dbReference type="PROSITE" id="PS00028">
    <property type="entry name" value="ZINC_FINGER_C2H2_1"/>
    <property type="match status" value="1"/>
</dbReference>
<accession>A0A9P5Y6K8</accession>
<dbReference type="Proteomes" id="UP000807353">
    <property type="component" value="Unassembled WGS sequence"/>
</dbReference>
<comment type="subcellular location">
    <subcellularLocation>
        <location evidence="1">Nucleus</location>
    </subcellularLocation>
</comment>
<dbReference type="Pfam" id="PF00096">
    <property type="entry name" value="zf-C2H2"/>
    <property type="match status" value="1"/>
</dbReference>
<evidence type="ECO:0000256" key="7">
    <source>
        <dbReference type="ARBA" id="ARBA00023242"/>
    </source>
</evidence>
<evidence type="ECO:0000313" key="12">
    <source>
        <dbReference type="Proteomes" id="UP000807353"/>
    </source>
</evidence>
<evidence type="ECO:0000256" key="2">
    <source>
        <dbReference type="ARBA" id="ARBA00022491"/>
    </source>
</evidence>
<protein>
    <recommendedName>
        <fullName evidence="10">C2H2-type domain-containing protein</fullName>
    </recommendedName>
</protein>
<keyword evidence="12" id="KW-1185">Reference proteome</keyword>
<dbReference type="GO" id="GO:0000981">
    <property type="term" value="F:DNA-binding transcription factor activity, RNA polymerase II-specific"/>
    <property type="evidence" value="ECO:0007669"/>
    <property type="project" value="TreeGrafter"/>
</dbReference>
<feature type="compositionally biased region" description="Low complexity" evidence="9">
    <location>
        <begin position="1"/>
        <end position="19"/>
    </location>
</feature>
<dbReference type="AlphaFoldDB" id="A0A9P5Y6K8"/>
<keyword evidence="2" id="KW-0678">Repressor</keyword>
<dbReference type="SMART" id="SM00355">
    <property type="entry name" value="ZnF_C2H2"/>
    <property type="match status" value="1"/>
</dbReference>
<organism evidence="11 12">
    <name type="scientific">Collybia nuda</name>
    <dbReference type="NCBI Taxonomy" id="64659"/>
    <lineage>
        <taxon>Eukaryota</taxon>
        <taxon>Fungi</taxon>
        <taxon>Dikarya</taxon>
        <taxon>Basidiomycota</taxon>
        <taxon>Agaricomycotina</taxon>
        <taxon>Agaricomycetes</taxon>
        <taxon>Agaricomycetidae</taxon>
        <taxon>Agaricales</taxon>
        <taxon>Tricholomatineae</taxon>
        <taxon>Clitocybaceae</taxon>
        <taxon>Collybia</taxon>
    </lineage>
</organism>
<evidence type="ECO:0000256" key="6">
    <source>
        <dbReference type="ARBA" id="ARBA00022833"/>
    </source>
</evidence>
<dbReference type="InterPro" id="IPR036236">
    <property type="entry name" value="Znf_C2H2_sf"/>
</dbReference>
<dbReference type="PROSITE" id="PS50157">
    <property type="entry name" value="ZINC_FINGER_C2H2_2"/>
    <property type="match status" value="1"/>
</dbReference>
<evidence type="ECO:0000256" key="1">
    <source>
        <dbReference type="ARBA" id="ARBA00004123"/>
    </source>
</evidence>
<dbReference type="GO" id="GO:0031519">
    <property type="term" value="C:PcG protein complex"/>
    <property type="evidence" value="ECO:0007669"/>
    <property type="project" value="TreeGrafter"/>
</dbReference>
<feature type="domain" description="C2H2-type" evidence="10">
    <location>
        <begin position="27"/>
        <end position="54"/>
    </location>
</feature>
<dbReference type="GO" id="GO:0000122">
    <property type="term" value="P:negative regulation of transcription by RNA polymerase II"/>
    <property type="evidence" value="ECO:0007669"/>
    <property type="project" value="UniProtKB-ARBA"/>
</dbReference>
<dbReference type="Gene3D" id="3.30.160.60">
    <property type="entry name" value="Classic Zinc Finger"/>
    <property type="match status" value="2"/>
</dbReference>
<keyword evidence="3" id="KW-0479">Metal-binding</keyword>
<dbReference type="PANTHER" id="PTHR14003">
    <property type="entry name" value="TRANSCRIPTIONAL REPRESSOR PROTEIN YY"/>
    <property type="match status" value="1"/>
</dbReference>
<dbReference type="SUPFAM" id="SSF57667">
    <property type="entry name" value="beta-beta-alpha zinc fingers"/>
    <property type="match status" value="1"/>
</dbReference>
<feature type="region of interest" description="Disordered" evidence="9">
    <location>
        <begin position="1"/>
        <end position="30"/>
    </location>
</feature>
<keyword evidence="7" id="KW-0539">Nucleus</keyword>
<evidence type="ECO:0000256" key="3">
    <source>
        <dbReference type="ARBA" id="ARBA00022723"/>
    </source>
</evidence>
<evidence type="ECO:0000256" key="4">
    <source>
        <dbReference type="ARBA" id="ARBA00022737"/>
    </source>
</evidence>
<dbReference type="GO" id="GO:0000785">
    <property type="term" value="C:chromatin"/>
    <property type="evidence" value="ECO:0007669"/>
    <property type="project" value="TreeGrafter"/>
</dbReference>
<evidence type="ECO:0000259" key="10">
    <source>
        <dbReference type="PROSITE" id="PS50157"/>
    </source>
</evidence>
<sequence length="75" mass="8293">MDDDTSPSPQLSPSSHSSAAPPPKKKHVCPTCERAFTTSGHLARHSRVHTGERNHKCPFPGCETRCSRQDNLQQQ</sequence>
<evidence type="ECO:0000256" key="9">
    <source>
        <dbReference type="SAM" id="MobiDB-lite"/>
    </source>
</evidence>
<dbReference type="OrthoDB" id="6365676at2759"/>
<comment type="caution">
    <text evidence="11">The sequence shown here is derived from an EMBL/GenBank/DDBJ whole genome shotgun (WGS) entry which is preliminary data.</text>
</comment>
<proteinExistence type="predicted"/>
<keyword evidence="6" id="KW-0862">Zinc</keyword>
<dbReference type="GO" id="GO:0000978">
    <property type="term" value="F:RNA polymerase II cis-regulatory region sequence-specific DNA binding"/>
    <property type="evidence" value="ECO:0007669"/>
    <property type="project" value="TreeGrafter"/>
</dbReference>
<reference evidence="11" key="1">
    <citation type="submission" date="2020-11" db="EMBL/GenBank/DDBJ databases">
        <authorList>
            <consortium name="DOE Joint Genome Institute"/>
            <person name="Ahrendt S."/>
            <person name="Riley R."/>
            <person name="Andreopoulos W."/>
            <person name="Labutti K."/>
            <person name="Pangilinan J."/>
            <person name="Ruiz-Duenas F.J."/>
            <person name="Barrasa J.M."/>
            <person name="Sanchez-Garcia M."/>
            <person name="Camarero S."/>
            <person name="Miyauchi S."/>
            <person name="Serrano A."/>
            <person name="Linde D."/>
            <person name="Babiker R."/>
            <person name="Drula E."/>
            <person name="Ayuso-Fernandez I."/>
            <person name="Pacheco R."/>
            <person name="Padilla G."/>
            <person name="Ferreira P."/>
            <person name="Barriuso J."/>
            <person name="Kellner H."/>
            <person name="Castanera R."/>
            <person name="Alfaro M."/>
            <person name="Ramirez L."/>
            <person name="Pisabarro A.G."/>
            <person name="Kuo A."/>
            <person name="Tritt A."/>
            <person name="Lipzen A."/>
            <person name="He G."/>
            <person name="Yan M."/>
            <person name="Ng V."/>
            <person name="Cullen D."/>
            <person name="Martin F."/>
            <person name="Rosso M.-N."/>
            <person name="Henrissat B."/>
            <person name="Hibbett D."/>
            <person name="Martinez A.T."/>
            <person name="Grigoriev I.V."/>
        </authorList>
    </citation>
    <scope>NUCLEOTIDE SEQUENCE</scope>
    <source>
        <strain evidence="11">CBS 247.69</strain>
    </source>
</reference>
<dbReference type="GO" id="GO:0005667">
    <property type="term" value="C:transcription regulator complex"/>
    <property type="evidence" value="ECO:0007669"/>
    <property type="project" value="TreeGrafter"/>
</dbReference>
<name>A0A9P5Y6K8_9AGAR</name>
<keyword evidence="4" id="KW-0677">Repeat</keyword>
<dbReference type="FunFam" id="3.30.160.60:FF:001382">
    <property type="entry name" value="Transcriptional repressor"/>
    <property type="match status" value="1"/>
</dbReference>
<evidence type="ECO:0000256" key="8">
    <source>
        <dbReference type="PROSITE-ProRule" id="PRU00042"/>
    </source>
</evidence>
<dbReference type="InterPro" id="IPR013087">
    <property type="entry name" value="Znf_C2H2_type"/>
</dbReference>
<evidence type="ECO:0000256" key="5">
    <source>
        <dbReference type="ARBA" id="ARBA00022771"/>
    </source>
</evidence>
<evidence type="ECO:0000313" key="11">
    <source>
        <dbReference type="EMBL" id="KAF9463624.1"/>
    </source>
</evidence>
<keyword evidence="5 8" id="KW-0863">Zinc-finger</keyword>
<dbReference type="GO" id="GO:0060258">
    <property type="term" value="P:negative regulation of filamentous growth"/>
    <property type="evidence" value="ECO:0007669"/>
    <property type="project" value="UniProtKB-ARBA"/>
</dbReference>
<gene>
    <name evidence="11" type="ORF">BDZ94DRAFT_1163613</name>
</gene>
<dbReference type="PANTHER" id="PTHR14003:SF19">
    <property type="entry name" value="YY2 TRANSCRIPTION FACTOR"/>
    <property type="match status" value="1"/>
</dbReference>